<protein>
    <submittedName>
        <fullName evidence="4">HET-domain-containing protein</fullName>
    </submittedName>
</protein>
<dbReference type="InterPro" id="IPR010730">
    <property type="entry name" value="HET"/>
</dbReference>
<evidence type="ECO:0000313" key="4">
    <source>
        <dbReference type="EMBL" id="OAX36901.1"/>
    </source>
</evidence>
<dbReference type="InParanoid" id="A0A1B7MWH8"/>
<evidence type="ECO:0000256" key="1">
    <source>
        <dbReference type="SAM" id="MobiDB-lite"/>
    </source>
</evidence>
<dbReference type="Proteomes" id="UP000092154">
    <property type="component" value="Unassembled WGS sequence"/>
</dbReference>
<dbReference type="AlphaFoldDB" id="A0A1B7MWH8"/>
<feature type="region of interest" description="Disordered" evidence="1">
    <location>
        <begin position="259"/>
        <end position="288"/>
    </location>
</feature>
<dbReference type="STRING" id="1314800.A0A1B7MWH8"/>
<feature type="domain" description="DUF8212" evidence="3">
    <location>
        <begin position="229"/>
        <end position="262"/>
    </location>
</feature>
<feature type="compositionally biased region" description="Low complexity" evidence="1">
    <location>
        <begin position="270"/>
        <end position="288"/>
    </location>
</feature>
<dbReference type="Pfam" id="PF06985">
    <property type="entry name" value="HET"/>
    <property type="match status" value="1"/>
</dbReference>
<dbReference type="EMBL" id="KV448385">
    <property type="protein sequence ID" value="OAX36901.1"/>
    <property type="molecule type" value="Genomic_DNA"/>
</dbReference>
<evidence type="ECO:0000313" key="5">
    <source>
        <dbReference type="Proteomes" id="UP000092154"/>
    </source>
</evidence>
<dbReference type="PANTHER" id="PTHR10622">
    <property type="entry name" value="HET DOMAIN-CONTAINING PROTEIN"/>
    <property type="match status" value="1"/>
</dbReference>
<reference evidence="4 5" key="1">
    <citation type="submission" date="2016-06" db="EMBL/GenBank/DDBJ databases">
        <title>Comparative genomics of the ectomycorrhizal sister species Rhizopogon vinicolor and Rhizopogon vesiculosus (Basidiomycota: Boletales) reveals a divergence of the mating type B locus.</title>
        <authorList>
            <consortium name="DOE Joint Genome Institute"/>
            <person name="Mujic A.B."/>
            <person name="Kuo A."/>
            <person name="Tritt A."/>
            <person name="Lipzen A."/>
            <person name="Chen C."/>
            <person name="Johnson J."/>
            <person name="Sharma A."/>
            <person name="Barry K."/>
            <person name="Grigoriev I.V."/>
            <person name="Spatafora J.W."/>
        </authorList>
    </citation>
    <scope>NUCLEOTIDE SEQUENCE [LARGE SCALE GENOMIC DNA]</scope>
    <source>
        <strain evidence="4 5">AM-OR11-026</strain>
    </source>
</reference>
<accession>A0A1B7MWH8</accession>
<name>A0A1B7MWH8_9AGAM</name>
<dbReference type="Pfam" id="PF26640">
    <property type="entry name" value="DUF8212"/>
    <property type="match status" value="1"/>
</dbReference>
<gene>
    <name evidence="4" type="ORF">K503DRAFT_793167</name>
</gene>
<keyword evidence="5" id="KW-1185">Reference proteome</keyword>
<dbReference type="PANTHER" id="PTHR10622:SF10">
    <property type="entry name" value="HET DOMAIN-CONTAINING PROTEIN"/>
    <property type="match status" value="1"/>
</dbReference>
<proteinExistence type="predicted"/>
<sequence length="288" mass="33106">MRLLHTKDLCWIETPESVQPYAILSHRWLANPGEEVSFQDLQRREEHTFHPDVRRKEGFMKLKGACDRALQDGLNYIWIDTCCIDKSSSAELSEAINSMYAWYKDSAVCYVYLHDVDHNIAQDDLISALNGADWFKRGWTLQELLAPDIVYFFARDWSRIGSKATWVSTLHIITRIRKEILLGIPCSPSIAERMSWAVGRKTQKMEDRAYSLMGIFGIHMPVIYGEGEKAFRRLQLEIMQSSDDQTIFAWHNSLDYPPPSRQRGSLASAPDLSLFPSSRLPLSPHNPT</sequence>
<organism evidence="4 5">
    <name type="scientific">Rhizopogon vinicolor AM-OR11-026</name>
    <dbReference type="NCBI Taxonomy" id="1314800"/>
    <lineage>
        <taxon>Eukaryota</taxon>
        <taxon>Fungi</taxon>
        <taxon>Dikarya</taxon>
        <taxon>Basidiomycota</taxon>
        <taxon>Agaricomycotina</taxon>
        <taxon>Agaricomycetes</taxon>
        <taxon>Agaricomycetidae</taxon>
        <taxon>Boletales</taxon>
        <taxon>Suillineae</taxon>
        <taxon>Rhizopogonaceae</taxon>
        <taxon>Rhizopogon</taxon>
    </lineage>
</organism>
<evidence type="ECO:0000259" key="2">
    <source>
        <dbReference type="Pfam" id="PF06985"/>
    </source>
</evidence>
<dbReference type="OrthoDB" id="2727312at2759"/>
<feature type="domain" description="Heterokaryon incompatibility" evidence="2">
    <location>
        <begin position="21"/>
        <end position="119"/>
    </location>
</feature>
<dbReference type="InterPro" id="IPR058525">
    <property type="entry name" value="DUF8212"/>
</dbReference>
<evidence type="ECO:0000259" key="3">
    <source>
        <dbReference type="Pfam" id="PF26640"/>
    </source>
</evidence>